<feature type="domain" description="CAAX prenyl protease 2/Lysostaphin resistance protein A-like" evidence="2">
    <location>
        <begin position="118"/>
        <end position="216"/>
    </location>
</feature>
<keyword evidence="3" id="KW-0645">Protease</keyword>
<feature type="transmembrane region" description="Helical" evidence="1">
    <location>
        <begin position="41"/>
        <end position="62"/>
    </location>
</feature>
<keyword evidence="3" id="KW-0378">Hydrolase</keyword>
<dbReference type="AlphaFoldDB" id="A0A1G6XDA2"/>
<dbReference type="PANTHER" id="PTHR35797:SF1">
    <property type="entry name" value="PROTEASE"/>
    <property type="match status" value="1"/>
</dbReference>
<evidence type="ECO:0000259" key="2">
    <source>
        <dbReference type="Pfam" id="PF02517"/>
    </source>
</evidence>
<feature type="transmembrane region" description="Helical" evidence="1">
    <location>
        <begin position="83"/>
        <end position="104"/>
    </location>
</feature>
<evidence type="ECO:0000256" key="1">
    <source>
        <dbReference type="SAM" id="Phobius"/>
    </source>
</evidence>
<feature type="transmembrane region" description="Helical" evidence="1">
    <location>
        <begin position="171"/>
        <end position="191"/>
    </location>
</feature>
<dbReference type="PANTHER" id="PTHR35797">
    <property type="entry name" value="PROTEASE-RELATED"/>
    <property type="match status" value="1"/>
</dbReference>
<proteinExistence type="predicted"/>
<name>A0A1G6XDA2_9ACTN</name>
<dbReference type="EMBL" id="FNAD01000007">
    <property type="protein sequence ID" value="SDD75216.1"/>
    <property type="molecule type" value="Genomic_DNA"/>
</dbReference>
<evidence type="ECO:0000313" key="4">
    <source>
        <dbReference type="Proteomes" id="UP000198949"/>
    </source>
</evidence>
<dbReference type="OrthoDB" id="3693644at2"/>
<feature type="transmembrane region" description="Helical" evidence="1">
    <location>
        <begin position="203"/>
        <end position="225"/>
    </location>
</feature>
<dbReference type="Pfam" id="PF02517">
    <property type="entry name" value="Rce1-like"/>
    <property type="match status" value="1"/>
</dbReference>
<dbReference type="STRING" id="58114.SAMN05216270_10767"/>
<dbReference type="RefSeq" id="WP_143014873.1">
    <property type="nucleotide sequence ID" value="NZ_FNAD01000007.1"/>
</dbReference>
<dbReference type="InterPro" id="IPR003675">
    <property type="entry name" value="Rce1/LyrA-like_dom"/>
</dbReference>
<organism evidence="3 4">
    <name type="scientific">Glycomyces harbinensis</name>
    <dbReference type="NCBI Taxonomy" id="58114"/>
    <lineage>
        <taxon>Bacteria</taxon>
        <taxon>Bacillati</taxon>
        <taxon>Actinomycetota</taxon>
        <taxon>Actinomycetes</taxon>
        <taxon>Glycomycetales</taxon>
        <taxon>Glycomycetaceae</taxon>
        <taxon>Glycomyces</taxon>
    </lineage>
</organism>
<protein>
    <submittedName>
        <fullName evidence="3">CAAX protease self-immunity</fullName>
    </submittedName>
</protein>
<feature type="transmembrane region" description="Helical" evidence="1">
    <location>
        <begin position="110"/>
        <end position="128"/>
    </location>
</feature>
<accession>A0A1G6XDA2</accession>
<feature type="transmembrane region" description="Helical" evidence="1">
    <location>
        <begin position="149"/>
        <end position="165"/>
    </location>
</feature>
<gene>
    <name evidence="3" type="ORF">SAMN05216270_10767</name>
</gene>
<dbReference type="Proteomes" id="UP000198949">
    <property type="component" value="Unassembled WGS sequence"/>
</dbReference>
<dbReference type="InterPro" id="IPR042150">
    <property type="entry name" value="MmRce1-like"/>
</dbReference>
<feature type="transmembrane region" description="Helical" evidence="1">
    <location>
        <begin position="231"/>
        <end position="250"/>
    </location>
</feature>
<keyword evidence="4" id="KW-1185">Reference proteome</keyword>
<keyword evidence="1" id="KW-0812">Transmembrane</keyword>
<dbReference type="GO" id="GO:0004175">
    <property type="term" value="F:endopeptidase activity"/>
    <property type="evidence" value="ECO:0007669"/>
    <property type="project" value="UniProtKB-ARBA"/>
</dbReference>
<keyword evidence="1" id="KW-1133">Transmembrane helix</keyword>
<evidence type="ECO:0000313" key="3">
    <source>
        <dbReference type="EMBL" id="SDD75216.1"/>
    </source>
</evidence>
<dbReference type="GO" id="GO:0080120">
    <property type="term" value="P:CAAX-box protein maturation"/>
    <property type="evidence" value="ECO:0007669"/>
    <property type="project" value="UniProtKB-ARBA"/>
</dbReference>
<sequence length="268" mass="28122">MSPSSSRPSRGPWPVLGVFTLLAFLFSGALGVLQSAAGVDGEVLTLAQFGPALGALAAWLIYRKRLKALLPEAVSRRQVTAHTGLMVAAVGLFALIVVACTLALGEDFAGVSSVAGAPFLLYLVLQLVGATGEEIGWRGFMQPLFETKMGRLAAASATGVVWAVWHVQIFTAGFAVAASFVVATVAFAILLGYMGNGAFWQRVLTAAIGHWLINVVLHTVAGGQVNESPQVYVTAVAAVVTTAVFLAVFARARVVRVRKREQESAAAR</sequence>
<dbReference type="GO" id="GO:0006508">
    <property type="term" value="P:proteolysis"/>
    <property type="evidence" value="ECO:0007669"/>
    <property type="project" value="UniProtKB-KW"/>
</dbReference>
<reference evidence="4" key="1">
    <citation type="submission" date="2016-10" db="EMBL/GenBank/DDBJ databases">
        <authorList>
            <person name="Varghese N."/>
            <person name="Submissions S."/>
        </authorList>
    </citation>
    <scope>NUCLEOTIDE SEQUENCE [LARGE SCALE GENOMIC DNA]</scope>
    <source>
        <strain evidence="4">CGMCC 4.3516</strain>
    </source>
</reference>
<keyword evidence="1" id="KW-0472">Membrane</keyword>